<keyword evidence="15" id="KW-1185">Reference proteome</keyword>
<dbReference type="GO" id="GO:0061630">
    <property type="term" value="F:ubiquitin protein ligase activity"/>
    <property type="evidence" value="ECO:0007669"/>
    <property type="project" value="UniProtKB-EC"/>
</dbReference>
<dbReference type="STRING" id="29542.A6070_03000"/>
<dbReference type="GO" id="GO:0008270">
    <property type="term" value="F:zinc ion binding"/>
    <property type="evidence" value="ECO:0007669"/>
    <property type="project" value="UniProtKB-KW"/>
</dbReference>
<dbReference type="InterPro" id="IPR018247">
    <property type="entry name" value="EF_Hand_1_Ca_BS"/>
</dbReference>
<keyword evidence="5 12" id="KW-0812">Transmembrane</keyword>
<sequence>MSSAEPTYLLIVQSIAADNASLARLRPLLAREYGLDAYILRQRLIGRGPNLIAEGPRQRLGLIAARLAETGIHCRVIEVRPPRFVPLRLRALRIQDSEMALLTDERSVALGPNHRVLAVLADISGQAAARNLKFLMAQRVYNGRREILPLDDEEFTRAILQGSPILDLYRFGGQGRIDAGVRIFPGRFDPGGLGEQASLSAVGNLKTVLEKIREQVADCRLVLDFGLANLPGCRLKTPEDGLHWERDNLAALTCFGWLMADFETAPAPGGITASAAAPLPETMPQELPEGNAGRLELQPAGDSLPPPPMRNVSNGKNLRLPIGMATAAGFGLLTVIENDLATTCLDWAMRTAVLPAMVTGLCLWGGFHFLRLKRQIENTPTSKTRSLSMGLVELQGRAIRKYALVSPLSQTSCVYYRLRKYRRDSKNNWRLASTSDSGHVPFYLEDDTGRVTIDPRGATVSAGNRQESRGAAAASLFGAFVGSDQEKWVEETVAEGASLFVLGQARENRTPVKPLRERIAMALRELKRDPQALQRYDTNGDGRLSEREWEQARAGIERQVLEQSLSSAPERPAPGDRAVVGRPRKRGIPFVITETTSEKHLLRNYALLTMPLFAGALAGLIWTGLILRNFMQP</sequence>
<dbReference type="OrthoDB" id="5386209at2"/>
<evidence type="ECO:0000256" key="3">
    <source>
        <dbReference type="ARBA" id="ARBA00012483"/>
    </source>
</evidence>
<dbReference type="PROSITE" id="PS00018">
    <property type="entry name" value="EF_HAND_1"/>
    <property type="match status" value="1"/>
</dbReference>
<evidence type="ECO:0000256" key="12">
    <source>
        <dbReference type="SAM" id="Phobius"/>
    </source>
</evidence>
<feature type="domain" description="EF-hand" evidence="13">
    <location>
        <begin position="524"/>
        <end position="559"/>
    </location>
</feature>
<keyword evidence="8" id="KW-0833">Ubl conjugation pathway</keyword>
<evidence type="ECO:0000259" key="13">
    <source>
        <dbReference type="PROSITE" id="PS50222"/>
    </source>
</evidence>
<comment type="catalytic activity">
    <reaction evidence="1">
        <text>S-ubiquitinyl-[E2 ubiquitin-conjugating enzyme]-L-cysteine + [acceptor protein]-L-lysine = [E2 ubiquitin-conjugating enzyme]-L-cysteine + N(6)-ubiquitinyl-[acceptor protein]-L-lysine.</text>
        <dbReference type="EC" id="2.3.2.27"/>
    </reaction>
</comment>
<keyword evidence="11 12" id="KW-0472">Membrane</keyword>
<dbReference type="EC" id="2.3.2.27" evidence="3"/>
<dbReference type="Pfam" id="PF12483">
    <property type="entry name" value="GIDE"/>
    <property type="match status" value="1"/>
</dbReference>
<evidence type="ECO:0000256" key="10">
    <source>
        <dbReference type="ARBA" id="ARBA00022989"/>
    </source>
</evidence>
<dbReference type="InterPro" id="IPR022170">
    <property type="entry name" value="MUL1-like"/>
</dbReference>
<evidence type="ECO:0000256" key="9">
    <source>
        <dbReference type="ARBA" id="ARBA00022833"/>
    </source>
</evidence>
<dbReference type="AlphaFoldDB" id="A0A1L3GGT4"/>
<keyword evidence="7" id="KW-0863">Zinc-finger</keyword>
<evidence type="ECO:0000256" key="2">
    <source>
        <dbReference type="ARBA" id="ARBA00004141"/>
    </source>
</evidence>
<evidence type="ECO:0000256" key="8">
    <source>
        <dbReference type="ARBA" id="ARBA00022786"/>
    </source>
</evidence>
<dbReference type="GO" id="GO:0005509">
    <property type="term" value="F:calcium ion binding"/>
    <property type="evidence" value="ECO:0007669"/>
    <property type="project" value="InterPro"/>
</dbReference>
<feature type="transmembrane region" description="Helical" evidence="12">
    <location>
        <begin position="605"/>
        <end position="627"/>
    </location>
</feature>
<keyword evidence="6" id="KW-0479">Metal-binding</keyword>
<dbReference type="PROSITE" id="PS50222">
    <property type="entry name" value="EF_HAND_2"/>
    <property type="match status" value="1"/>
</dbReference>
<evidence type="ECO:0000313" key="15">
    <source>
        <dbReference type="Proteomes" id="UP000182264"/>
    </source>
</evidence>
<evidence type="ECO:0000256" key="11">
    <source>
        <dbReference type="ARBA" id="ARBA00023136"/>
    </source>
</evidence>
<organism evidence="14 15">
    <name type="scientific">Syntrophotalea acetylenica</name>
    <name type="common">Pelobacter acetylenicus</name>
    <dbReference type="NCBI Taxonomy" id="29542"/>
    <lineage>
        <taxon>Bacteria</taxon>
        <taxon>Pseudomonadati</taxon>
        <taxon>Thermodesulfobacteriota</taxon>
        <taxon>Desulfuromonadia</taxon>
        <taxon>Desulfuromonadales</taxon>
        <taxon>Syntrophotaleaceae</taxon>
        <taxon>Syntrophotalea</taxon>
    </lineage>
</organism>
<reference evidence="14 15" key="1">
    <citation type="journal article" date="2017" name="Genome Announc.">
        <title>Complete Genome Sequences of Two Acetylene-Fermenting Pelobacter acetylenicus Strains.</title>
        <authorList>
            <person name="Sutton J.M."/>
            <person name="Baesman S.M."/>
            <person name="Fierst J.L."/>
            <person name="Poret-Peterson A.T."/>
            <person name="Oremland R.S."/>
            <person name="Dunlap D.S."/>
            <person name="Akob D.M."/>
        </authorList>
    </citation>
    <scope>NUCLEOTIDE SEQUENCE [LARGE SCALE GENOMIC DNA]</scope>
    <source>
        <strain evidence="14 15">DSM 3247</strain>
    </source>
</reference>
<gene>
    <name evidence="14" type="ORF">A7E75_09025</name>
</gene>
<keyword evidence="9" id="KW-0862">Zinc</keyword>
<dbReference type="EMBL" id="CP015518">
    <property type="protein sequence ID" value="APG25146.1"/>
    <property type="molecule type" value="Genomic_DNA"/>
</dbReference>
<dbReference type="GO" id="GO:0016567">
    <property type="term" value="P:protein ubiquitination"/>
    <property type="evidence" value="ECO:0007669"/>
    <property type="project" value="InterPro"/>
</dbReference>
<name>A0A1L3GGT4_SYNAC</name>
<proteinExistence type="predicted"/>
<comment type="subcellular location">
    <subcellularLocation>
        <location evidence="2">Membrane</location>
        <topology evidence="2">Multi-pass membrane protein</topology>
    </subcellularLocation>
</comment>
<evidence type="ECO:0000256" key="4">
    <source>
        <dbReference type="ARBA" id="ARBA00022679"/>
    </source>
</evidence>
<protein>
    <recommendedName>
        <fullName evidence="3">RING-type E3 ubiquitin transferase</fullName>
        <ecNumber evidence="3">2.3.2.27</ecNumber>
    </recommendedName>
</protein>
<accession>A0A1L3GGT4</accession>
<dbReference type="GO" id="GO:0016020">
    <property type="term" value="C:membrane"/>
    <property type="evidence" value="ECO:0007669"/>
    <property type="project" value="UniProtKB-SubCell"/>
</dbReference>
<evidence type="ECO:0000313" key="14">
    <source>
        <dbReference type="EMBL" id="APG25146.1"/>
    </source>
</evidence>
<dbReference type="Proteomes" id="UP000182264">
    <property type="component" value="Chromosome"/>
</dbReference>
<evidence type="ECO:0000256" key="7">
    <source>
        <dbReference type="ARBA" id="ARBA00022771"/>
    </source>
</evidence>
<evidence type="ECO:0000256" key="5">
    <source>
        <dbReference type="ARBA" id="ARBA00022692"/>
    </source>
</evidence>
<dbReference type="InterPro" id="IPR002048">
    <property type="entry name" value="EF_hand_dom"/>
</dbReference>
<dbReference type="KEGG" id="pace:A6070_03000"/>
<evidence type="ECO:0000256" key="6">
    <source>
        <dbReference type="ARBA" id="ARBA00022723"/>
    </source>
</evidence>
<keyword evidence="4" id="KW-0808">Transferase</keyword>
<dbReference type="RefSeq" id="WP_072286995.1">
    <property type="nucleotide sequence ID" value="NZ_CP015455.1"/>
</dbReference>
<evidence type="ECO:0000256" key="1">
    <source>
        <dbReference type="ARBA" id="ARBA00000900"/>
    </source>
</evidence>
<keyword evidence="10 12" id="KW-1133">Transmembrane helix</keyword>